<feature type="signal peptide" evidence="1">
    <location>
        <begin position="1"/>
        <end position="26"/>
    </location>
</feature>
<dbReference type="Pfam" id="PF09362">
    <property type="entry name" value="DUF1996"/>
    <property type="match status" value="1"/>
</dbReference>
<dbReference type="PANTHER" id="PTHR43662">
    <property type="match status" value="1"/>
</dbReference>
<evidence type="ECO:0000256" key="1">
    <source>
        <dbReference type="SAM" id="SignalP"/>
    </source>
</evidence>
<dbReference type="PANTHER" id="PTHR43662:SF7">
    <property type="entry name" value="DUF1996 DOMAIN-CONTAINING PROTEIN"/>
    <property type="match status" value="1"/>
</dbReference>
<feature type="chain" id="PRO_5044628756" description="DUF1996 domain-containing protein" evidence="1">
    <location>
        <begin position="27"/>
        <end position="503"/>
    </location>
</feature>
<evidence type="ECO:0000313" key="4">
    <source>
        <dbReference type="Proteomes" id="UP000504636"/>
    </source>
</evidence>
<keyword evidence="4" id="KW-1185">Reference proteome</keyword>
<gene>
    <name evidence="3 5" type="ORF">BDZ99DRAFT_215947</name>
</gene>
<evidence type="ECO:0000259" key="2">
    <source>
        <dbReference type="Pfam" id="PF09362"/>
    </source>
</evidence>
<dbReference type="Proteomes" id="UP000504636">
    <property type="component" value="Unplaced"/>
</dbReference>
<evidence type="ECO:0000313" key="3">
    <source>
        <dbReference type="EMBL" id="KAF2801709.1"/>
    </source>
</evidence>
<dbReference type="InterPro" id="IPR018535">
    <property type="entry name" value="DUF1996"/>
</dbReference>
<reference evidence="3 5" key="1">
    <citation type="journal article" date="2020" name="Stud. Mycol.">
        <title>101 Dothideomycetes genomes: a test case for predicting lifestyles and emergence of pathogens.</title>
        <authorList>
            <person name="Haridas S."/>
            <person name="Albert R."/>
            <person name="Binder M."/>
            <person name="Bloem J."/>
            <person name="Labutti K."/>
            <person name="Salamov A."/>
            <person name="Andreopoulos B."/>
            <person name="Baker S."/>
            <person name="Barry K."/>
            <person name="Bills G."/>
            <person name="Bluhm B."/>
            <person name="Cannon C."/>
            <person name="Castanera R."/>
            <person name="Culley D."/>
            <person name="Daum C."/>
            <person name="Ezra D."/>
            <person name="Gonzalez J."/>
            <person name="Henrissat B."/>
            <person name="Kuo A."/>
            <person name="Liang C."/>
            <person name="Lipzen A."/>
            <person name="Lutzoni F."/>
            <person name="Magnuson J."/>
            <person name="Mondo S."/>
            <person name="Nolan M."/>
            <person name="Ohm R."/>
            <person name="Pangilinan J."/>
            <person name="Park H.-J."/>
            <person name="Ramirez L."/>
            <person name="Alfaro M."/>
            <person name="Sun H."/>
            <person name="Tritt A."/>
            <person name="Yoshinaga Y."/>
            <person name="Zwiers L.-H."/>
            <person name="Turgeon B."/>
            <person name="Goodwin S."/>
            <person name="Spatafora J."/>
            <person name="Crous P."/>
            <person name="Grigoriev I."/>
        </authorList>
    </citation>
    <scope>NUCLEOTIDE SEQUENCE</scope>
    <source>
        <strain evidence="3 5">CBS 304.34</strain>
    </source>
</reference>
<evidence type="ECO:0000313" key="5">
    <source>
        <dbReference type="RefSeq" id="XP_033568673.1"/>
    </source>
</evidence>
<proteinExistence type="predicted"/>
<reference evidence="5" key="3">
    <citation type="submission" date="2025-04" db="UniProtKB">
        <authorList>
            <consortium name="RefSeq"/>
        </authorList>
    </citation>
    <scope>IDENTIFICATION</scope>
    <source>
        <strain evidence="5">CBS 304.34</strain>
    </source>
</reference>
<sequence>MATSSKVTSPMAAAALLLASLSGVNAFWRMDCHSPLGLARIDPLVDYGKIAAHSHIIFGGDNFSPTAGYDDLIASESTSCRAKEDKSAYWTPSLHFQHSDGTFEVVGNQGGMLAYYFLRDGGTGQQIKAFPAGFQMIAGDTNKRNFTGPVPDPPESDWTADELTQASLAEKALGFNCLNYASGKTEPSLFRHFLPDKSFLDANCADGIRLELSFPACWNEAAGVAPKGSKSHVAYPNLVQDGVCPEGFSTRLPGLFYETIWRTQDFVGKDGQFVLSNGDPTGYGYHGDFIAGWDVPTLQKAVDTCTNLDGTLESCPVFTLQTQPEMAAVKLSMPADLKNENCAGPESTLPGNVPIQSGPQPATDNHGGVAAPTYAPSSYAAPSKPVVPTVSPKKPVYSKPSYPGSFSIQDIQNAGVASTSRIATSEASSTSAAVYVAVTPAPSAPAETDGGSIIGTTTYTSDGAVWEVAIKEIDITVTAEPTGAARRRRHLAQHRHIGDSHGL</sequence>
<dbReference type="EMBL" id="MU003728">
    <property type="protein sequence ID" value="KAF2801709.1"/>
    <property type="molecule type" value="Genomic_DNA"/>
</dbReference>
<organism evidence="3">
    <name type="scientific">Mytilinidion resinicola</name>
    <dbReference type="NCBI Taxonomy" id="574789"/>
    <lineage>
        <taxon>Eukaryota</taxon>
        <taxon>Fungi</taxon>
        <taxon>Dikarya</taxon>
        <taxon>Ascomycota</taxon>
        <taxon>Pezizomycotina</taxon>
        <taxon>Dothideomycetes</taxon>
        <taxon>Pleosporomycetidae</taxon>
        <taxon>Mytilinidiales</taxon>
        <taxon>Mytilinidiaceae</taxon>
        <taxon>Mytilinidion</taxon>
    </lineage>
</organism>
<protein>
    <recommendedName>
        <fullName evidence="2">DUF1996 domain-containing protein</fullName>
    </recommendedName>
</protein>
<keyword evidence="1" id="KW-0732">Signal</keyword>
<dbReference type="GeneID" id="54454289"/>
<reference evidence="5" key="2">
    <citation type="submission" date="2020-04" db="EMBL/GenBank/DDBJ databases">
        <authorList>
            <consortium name="NCBI Genome Project"/>
        </authorList>
    </citation>
    <scope>NUCLEOTIDE SEQUENCE</scope>
    <source>
        <strain evidence="5">CBS 304.34</strain>
    </source>
</reference>
<dbReference type="OrthoDB" id="74764at2759"/>
<dbReference type="AlphaFoldDB" id="A0A6A6XZ87"/>
<name>A0A6A6XZ87_9PEZI</name>
<accession>A0A6A6XZ87</accession>
<dbReference type="RefSeq" id="XP_033568673.1">
    <property type="nucleotide sequence ID" value="XM_033713396.1"/>
</dbReference>
<feature type="domain" description="DUF1996" evidence="2">
    <location>
        <begin position="42"/>
        <end position="293"/>
    </location>
</feature>